<protein>
    <submittedName>
        <fullName evidence="2">Uncharacterized protein</fullName>
    </submittedName>
</protein>
<feature type="compositionally biased region" description="Basic and acidic residues" evidence="1">
    <location>
        <begin position="34"/>
        <end position="59"/>
    </location>
</feature>
<dbReference type="Proteomes" id="UP001432075">
    <property type="component" value="Chromosome"/>
</dbReference>
<proteinExistence type="predicted"/>
<reference evidence="2" key="1">
    <citation type="submission" date="2022-10" db="EMBL/GenBank/DDBJ databases">
        <title>The complete genomes of actinobacterial strains from the NBC collection.</title>
        <authorList>
            <person name="Joergensen T.S."/>
            <person name="Alvarez Arevalo M."/>
            <person name="Sterndorff E.B."/>
            <person name="Faurdal D."/>
            <person name="Vuksanovic O."/>
            <person name="Mourched A.-S."/>
            <person name="Charusanti P."/>
            <person name="Shaw S."/>
            <person name="Blin K."/>
            <person name="Weber T."/>
        </authorList>
    </citation>
    <scope>NUCLEOTIDE SEQUENCE</scope>
    <source>
        <strain evidence="2">NBC_00283</strain>
    </source>
</reference>
<evidence type="ECO:0000313" key="3">
    <source>
        <dbReference type="Proteomes" id="UP001432075"/>
    </source>
</evidence>
<sequence>MGRQGDDGPGISDAEWDRFREEIERQDGNAPKEPSARARMVTERLRREDEERRRAEQGRFGRGRFGRARTPQPAQPPGWRTGPAWQEAQGRGSGRRRLKAAGAIVLVAGLALVALRPELVIDRITGKTQAREDARNAPVLPVESVRPTAAPAAGQPDRPTLKEPFRGSPALQWADGAAGIEVPPATAAGGMSKEQVAQALDQAKRFLVAANLDPAVLRGERPEAVLALLEPQGERDRRLLEKALARPTAEEDPLWLVSRFPAAEVRLATDVVKTRGRMTFEAGRPGEVKVSLDYTFTYALTKAAPGSEEVTRTIVRRQFELYLRDPERWQETTKGTLQLGNSAHEYGNARCGVHDGYLHPSFPTDGPDEVAPSGAPLDPYDRSRNLEGSETGECGEITRF</sequence>
<organism evidence="2 3">
    <name type="scientific">Streptomyces goshikiensis</name>
    <dbReference type="NCBI Taxonomy" id="1942"/>
    <lineage>
        <taxon>Bacteria</taxon>
        <taxon>Bacillati</taxon>
        <taxon>Actinomycetota</taxon>
        <taxon>Actinomycetes</taxon>
        <taxon>Kitasatosporales</taxon>
        <taxon>Streptomycetaceae</taxon>
        <taxon>Streptomyces</taxon>
    </lineage>
</organism>
<accession>A0ABZ1RKA8</accession>
<evidence type="ECO:0000256" key="1">
    <source>
        <dbReference type="SAM" id="MobiDB-lite"/>
    </source>
</evidence>
<feature type="region of interest" description="Disordered" evidence="1">
    <location>
        <begin position="128"/>
        <end position="168"/>
    </location>
</feature>
<feature type="region of interest" description="Disordered" evidence="1">
    <location>
        <begin position="1"/>
        <end position="93"/>
    </location>
</feature>
<evidence type="ECO:0000313" key="2">
    <source>
        <dbReference type="EMBL" id="WUO47058.1"/>
    </source>
</evidence>
<dbReference type="RefSeq" id="WP_328776003.1">
    <property type="nucleotide sequence ID" value="NZ_CP108057.1"/>
</dbReference>
<keyword evidence="3" id="KW-1185">Reference proteome</keyword>
<feature type="compositionally biased region" description="Basic and acidic residues" evidence="1">
    <location>
        <begin position="15"/>
        <end position="27"/>
    </location>
</feature>
<dbReference type="EMBL" id="CP108057">
    <property type="protein sequence ID" value="WUO47058.1"/>
    <property type="molecule type" value="Genomic_DNA"/>
</dbReference>
<gene>
    <name evidence="2" type="ORF">OHU17_15040</name>
</gene>
<name>A0ABZ1RKA8_9ACTN</name>
<feature type="region of interest" description="Disordered" evidence="1">
    <location>
        <begin position="361"/>
        <end position="400"/>
    </location>
</feature>